<evidence type="ECO:0000256" key="1">
    <source>
        <dbReference type="ARBA" id="ARBA00022722"/>
    </source>
</evidence>
<evidence type="ECO:0000259" key="5">
    <source>
        <dbReference type="PROSITE" id="PS50830"/>
    </source>
</evidence>
<evidence type="ECO:0000256" key="2">
    <source>
        <dbReference type="ARBA" id="ARBA00022759"/>
    </source>
</evidence>
<dbReference type="EMBL" id="ONZG01000008">
    <property type="protein sequence ID" value="SPJ29803.1"/>
    <property type="molecule type" value="Genomic_DNA"/>
</dbReference>
<keyword evidence="7" id="KW-1185">Reference proteome</keyword>
<dbReference type="Gene3D" id="2.40.50.90">
    <property type="match status" value="1"/>
</dbReference>
<dbReference type="InterPro" id="IPR016071">
    <property type="entry name" value="Staphylococal_nuclease_OB-fold"/>
</dbReference>
<dbReference type="GO" id="GO:0016787">
    <property type="term" value="F:hydrolase activity"/>
    <property type="evidence" value="ECO:0007669"/>
    <property type="project" value="UniProtKB-KW"/>
</dbReference>
<feature type="region of interest" description="Disordered" evidence="4">
    <location>
        <begin position="25"/>
        <end position="58"/>
    </location>
</feature>
<dbReference type="Proteomes" id="UP000244898">
    <property type="component" value="Unassembled WGS sequence"/>
</dbReference>
<dbReference type="PANTHER" id="PTHR12302">
    <property type="entry name" value="EBNA2 BINDING PROTEIN P100"/>
    <property type="match status" value="1"/>
</dbReference>
<evidence type="ECO:0000313" key="6">
    <source>
        <dbReference type="EMBL" id="SPJ29803.1"/>
    </source>
</evidence>
<accession>A0A2R8CBK8</accession>
<evidence type="ECO:0000313" key="7">
    <source>
        <dbReference type="Proteomes" id="UP000244898"/>
    </source>
</evidence>
<organism evidence="6 7">
    <name type="scientific">Falsiruegeria mediterranea M17</name>
    <dbReference type="NCBI Taxonomy" id="1200281"/>
    <lineage>
        <taxon>Bacteria</taxon>
        <taxon>Pseudomonadati</taxon>
        <taxon>Pseudomonadota</taxon>
        <taxon>Alphaproteobacteria</taxon>
        <taxon>Rhodobacterales</taxon>
        <taxon>Roseobacteraceae</taxon>
        <taxon>Falsiruegeria</taxon>
    </lineage>
</organism>
<proteinExistence type="predicted"/>
<dbReference type="PANTHER" id="PTHR12302:SF3">
    <property type="entry name" value="SERINE_THREONINE-PROTEIN KINASE 31"/>
    <property type="match status" value="1"/>
</dbReference>
<dbReference type="RefSeq" id="WP_108789491.1">
    <property type="nucleotide sequence ID" value="NZ_ONZG01000008.1"/>
</dbReference>
<dbReference type="SMART" id="SM00318">
    <property type="entry name" value="SNc"/>
    <property type="match status" value="1"/>
</dbReference>
<reference evidence="7" key="1">
    <citation type="submission" date="2018-03" db="EMBL/GenBank/DDBJ databases">
        <authorList>
            <person name="Rodrigo-Torres L."/>
            <person name="Arahal R. D."/>
            <person name="Lucena T."/>
        </authorList>
    </citation>
    <scope>NUCLEOTIDE SEQUENCE [LARGE SCALE GENOMIC DNA]</scope>
    <source>
        <strain evidence="7">CECT 7615</strain>
    </source>
</reference>
<keyword evidence="2" id="KW-0255">Endonuclease</keyword>
<name>A0A2R8CBK8_9RHOB</name>
<dbReference type="Pfam" id="PF00565">
    <property type="entry name" value="SNase"/>
    <property type="match status" value="1"/>
</dbReference>
<dbReference type="SUPFAM" id="SSF50199">
    <property type="entry name" value="Staphylococcal nuclease"/>
    <property type="match status" value="1"/>
</dbReference>
<dbReference type="AlphaFoldDB" id="A0A2R8CBK8"/>
<keyword evidence="3" id="KW-0378">Hydrolase</keyword>
<keyword evidence="1" id="KW-0540">Nuclease</keyword>
<evidence type="ECO:0000256" key="4">
    <source>
        <dbReference type="SAM" id="MobiDB-lite"/>
    </source>
</evidence>
<dbReference type="PROSITE" id="PS50830">
    <property type="entry name" value="TNASE_3"/>
    <property type="match status" value="1"/>
</dbReference>
<evidence type="ECO:0000256" key="3">
    <source>
        <dbReference type="ARBA" id="ARBA00022801"/>
    </source>
</evidence>
<dbReference type="InterPro" id="IPR035437">
    <property type="entry name" value="SNase_OB-fold_sf"/>
</dbReference>
<dbReference type="OrthoDB" id="9805504at2"/>
<feature type="domain" description="TNase-like" evidence="5">
    <location>
        <begin position="76"/>
        <end position="194"/>
    </location>
</feature>
<sequence>MVFSVVILIVVLFLIVRSGNGDVDDVIDRNDTSPRKTKPKKPPSSTNRPPRKVRRFDGRSAKHLREPRILTGAAWITDGDTVTIKKTQIRLFGIDAPELNHPYGVKAKWALHQLCKGQEIRAEIVDVDEYERTVAKCYLPDGRDLSAEMVKQGLAIDWPKYSGKKYSHLELAGIRKKLFFADARQKGRMHVWTQFEARKEKRP</sequence>
<protein>
    <recommendedName>
        <fullName evidence="5">TNase-like domain-containing protein</fullName>
    </recommendedName>
</protein>
<dbReference type="GO" id="GO:0004519">
    <property type="term" value="F:endonuclease activity"/>
    <property type="evidence" value="ECO:0007669"/>
    <property type="project" value="UniProtKB-KW"/>
</dbReference>
<gene>
    <name evidence="6" type="ORF">TRM7615_03325</name>
</gene>